<organism evidence="1 2">
    <name type="scientific">Gordonia effusa NBRC 100432</name>
    <dbReference type="NCBI Taxonomy" id="1077974"/>
    <lineage>
        <taxon>Bacteria</taxon>
        <taxon>Bacillati</taxon>
        <taxon>Actinomycetota</taxon>
        <taxon>Actinomycetes</taxon>
        <taxon>Mycobacteriales</taxon>
        <taxon>Gordoniaceae</taxon>
        <taxon>Gordonia</taxon>
    </lineage>
</organism>
<gene>
    <name evidence="1" type="ORF">GOEFS_051_00150</name>
</gene>
<dbReference type="AlphaFoldDB" id="H0QZR9"/>
<evidence type="ECO:0000313" key="2">
    <source>
        <dbReference type="Proteomes" id="UP000035034"/>
    </source>
</evidence>
<evidence type="ECO:0000313" key="1">
    <source>
        <dbReference type="EMBL" id="GAB18320.1"/>
    </source>
</evidence>
<reference evidence="1 2" key="1">
    <citation type="submission" date="2011-12" db="EMBL/GenBank/DDBJ databases">
        <title>Whole genome shotgun sequence of Gordonia effusa NBRC 100432.</title>
        <authorList>
            <person name="Yoshida I."/>
            <person name="Takarada H."/>
            <person name="Hosoyama A."/>
            <person name="Tsuchikane K."/>
            <person name="Katsumata H."/>
            <person name="Yamazaki S."/>
            <person name="Fujita N."/>
        </authorList>
    </citation>
    <scope>NUCLEOTIDE SEQUENCE [LARGE SCALE GENOMIC DNA]</scope>
    <source>
        <strain evidence="1 2">NBRC 100432</strain>
    </source>
</reference>
<dbReference type="RefSeq" id="WP_007317657.1">
    <property type="nucleotide sequence ID" value="NZ_BAEH01000051.1"/>
</dbReference>
<evidence type="ECO:0008006" key="3">
    <source>
        <dbReference type="Google" id="ProtNLM"/>
    </source>
</evidence>
<sequence length="91" mass="9692">MSFAIGKCVGTPEPWDLTQLGGTYEVAISSIAQCHACPVFDACRSASLSAPIPGMISAAVAYDWDGNPIAPRELRAYLTRISRVGNRNHVA</sequence>
<dbReference type="Proteomes" id="UP000035034">
    <property type="component" value="Unassembled WGS sequence"/>
</dbReference>
<protein>
    <recommendedName>
        <fullName evidence="3">4Fe-4S Wbl-type domain-containing protein</fullName>
    </recommendedName>
</protein>
<accession>H0QZR9</accession>
<dbReference type="OrthoDB" id="4463109at2"/>
<proteinExistence type="predicted"/>
<comment type="caution">
    <text evidence="1">The sequence shown here is derived from an EMBL/GenBank/DDBJ whole genome shotgun (WGS) entry which is preliminary data.</text>
</comment>
<dbReference type="STRING" id="1077974.GOEFS_051_00150"/>
<name>H0QZR9_9ACTN</name>
<keyword evidence="2" id="KW-1185">Reference proteome</keyword>
<dbReference type="EMBL" id="BAEH01000051">
    <property type="protein sequence ID" value="GAB18320.1"/>
    <property type="molecule type" value="Genomic_DNA"/>
</dbReference>